<reference evidence="2" key="1">
    <citation type="submission" date="2016-10" db="EMBL/GenBank/DDBJ databases">
        <authorList>
            <person name="Varghese N."/>
            <person name="Submissions S."/>
        </authorList>
    </citation>
    <scope>NUCLEOTIDE SEQUENCE [LARGE SCALE GENOMIC DNA]</scope>
    <source>
        <strain evidence="2">DSM 45789</strain>
    </source>
</reference>
<gene>
    <name evidence="1" type="ORF">SAMN05444972_11127</name>
</gene>
<dbReference type="RefSeq" id="WP_091838320.1">
    <property type="nucleotide sequence ID" value="NZ_FPAA01000011.1"/>
</dbReference>
<dbReference type="Proteomes" id="UP000198660">
    <property type="component" value="Unassembled WGS sequence"/>
</dbReference>
<keyword evidence="2" id="KW-1185">Reference proteome</keyword>
<name>A0A1I6TSA0_9BACL</name>
<evidence type="ECO:0000313" key="1">
    <source>
        <dbReference type="EMBL" id="SFS92040.1"/>
    </source>
</evidence>
<evidence type="ECO:0000313" key="2">
    <source>
        <dbReference type="Proteomes" id="UP000198660"/>
    </source>
</evidence>
<sequence length="127" mass="14357">MKNQYRNLVRGVPITYRFTAKHPVCPADVIAQLPRGLLNQRPLQLTLYNINFLPIRGLTIPVLYLFTASERTQITFVNIKNNGSGDRITVTNFFPLSKTIPSNHTLFVTSPNGTTDGYNLKLGNYPY</sequence>
<dbReference type="AlphaFoldDB" id="A0A1I6TSA0"/>
<dbReference type="EMBL" id="FPAA01000011">
    <property type="protein sequence ID" value="SFS92040.1"/>
    <property type="molecule type" value="Genomic_DNA"/>
</dbReference>
<organism evidence="1 2">
    <name type="scientific">Marininema halotolerans</name>
    <dbReference type="NCBI Taxonomy" id="1155944"/>
    <lineage>
        <taxon>Bacteria</taxon>
        <taxon>Bacillati</taxon>
        <taxon>Bacillota</taxon>
        <taxon>Bacilli</taxon>
        <taxon>Bacillales</taxon>
        <taxon>Thermoactinomycetaceae</taxon>
        <taxon>Marininema</taxon>
    </lineage>
</organism>
<accession>A0A1I6TSA0</accession>
<protein>
    <submittedName>
        <fullName evidence="1">Uncharacterized protein</fullName>
    </submittedName>
</protein>
<proteinExistence type="predicted"/>